<reference evidence="2" key="2">
    <citation type="submission" date="2020-05" db="UniProtKB">
        <authorList>
            <consortium name="EnsemblMetazoa"/>
        </authorList>
    </citation>
    <scope>IDENTIFICATION</scope>
    <source>
        <strain evidence="2">IAEA</strain>
    </source>
</reference>
<dbReference type="AlphaFoldDB" id="A0A1A9ZCG2"/>
<feature type="region of interest" description="Disordered" evidence="1">
    <location>
        <begin position="68"/>
        <end position="87"/>
    </location>
</feature>
<dbReference type="VEuPathDB" id="VectorBase:GPAI010473"/>
<reference evidence="3" key="1">
    <citation type="submission" date="2014-03" db="EMBL/GenBank/DDBJ databases">
        <authorList>
            <person name="Aksoy S."/>
            <person name="Warren W."/>
            <person name="Wilson R.K."/>
        </authorList>
    </citation>
    <scope>NUCLEOTIDE SEQUENCE [LARGE SCALE GENOMIC DNA]</scope>
    <source>
        <strain evidence="3">IAEA</strain>
    </source>
</reference>
<evidence type="ECO:0000256" key="1">
    <source>
        <dbReference type="SAM" id="MobiDB-lite"/>
    </source>
</evidence>
<organism evidence="2 3">
    <name type="scientific">Glossina pallidipes</name>
    <name type="common">Tsetse fly</name>
    <dbReference type="NCBI Taxonomy" id="7398"/>
    <lineage>
        <taxon>Eukaryota</taxon>
        <taxon>Metazoa</taxon>
        <taxon>Ecdysozoa</taxon>
        <taxon>Arthropoda</taxon>
        <taxon>Hexapoda</taxon>
        <taxon>Insecta</taxon>
        <taxon>Pterygota</taxon>
        <taxon>Neoptera</taxon>
        <taxon>Endopterygota</taxon>
        <taxon>Diptera</taxon>
        <taxon>Brachycera</taxon>
        <taxon>Muscomorpha</taxon>
        <taxon>Hippoboscoidea</taxon>
        <taxon>Glossinidae</taxon>
        <taxon>Glossina</taxon>
    </lineage>
</organism>
<keyword evidence="3" id="KW-1185">Reference proteome</keyword>
<name>A0A1A9ZCG2_GLOPL</name>
<proteinExistence type="predicted"/>
<evidence type="ECO:0000313" key="3">
    <source>
        <dbReference type="Proteomes" id="UP000092445"/>
    </source>
</evidence>
<accession>A0A1A9ZCG2</accession>
<protein>
    <submittedName>
        <fullName evidence="2">Uncharacterized protein</fullName>
    </submittedName>
</protein>
<sequence length="110" mass="12372">MFPSCVGQPKQNFTIRTEDGTLRLEHIDEDTLVRGNSLGYLKENTMIYKVEATRDSVVRLKKSGESVGAAEDSIANSEHGLQLEPLRLEDNTIADQYNAGKIWHEDNDVH</sequence>
<dbReference type="EnsemblMetazoa" id="GPAI010473-RA">
    <property type="protein sequence ID" value="GPAI010473-PA"/>
    <property type="gene ID" value="GPAI010473"/>
</dbReference>
<dbReference type="Proteomes" id="UP000092445">
    <property type="component" value="Unassembled WGS sequence"/>
</dbReference>
<evidence type="ECO:0000313" key="2">
    <source>
        <dbReference type="EnsemblMetazoa" id="GPAI010473-PA"/>
    </source>
</evidence>